<name>A0AAW9PXN9_9CYAN</name>
<dbReference type="InterPro" id="IPR005872">
    <property type="entry name" value="SUI1_arc_bac"/>
</dbReference>
<protein>
    <submittedName>
        <fullName evidence="6">Translation initiation factor</fullName>
    </submittedName>
</protein>
<sequence>MSSDKSAKPRIVYQEFGSASQEQAFERPAQELPPKEQNLRVQASRKGRKGKTVTTISGFQVKPETLNALMKQLKAQCGAGGTIKDNEIEIQGDHAPKIQKILLDLGYKAKISGG</sequence>
<dbReference type="GO" id="GO:0006417">
    <property type="term" value="P:regulation of translation"/>
    <property type="evidence" value="ECO:0007669"/>
    <property type="project" value="UniProtKB-KW"/>
</dbReference>
<evidence type="ECO:0000256" key="1">
    <source>
        <dbReference type="ARBA" id="ARBA00005422"/>
    </source>
</evidence>
<dbReference type="PROSITE" id="PS50296">
    <property type="entry name" value="SUI1"/>
    <property type="match status" value="1"/>
</dbReference>
<evidence type="ECO:0000256" key="4">
    <source>
        <dbReference type="SAM" id="MobiDB-lite"/>
    </source>
</evidence>
<feature type="compositionally biased region" description="Basic and acidic residues" evidence="4">
    <location>
        <begin position="24"/>
        <end position="38"/>
    </location>
</feature>
<reference evidence="6" key="1">
    <citation type="submission" date="2024-01" db="EMBL/GenBank/DDBJ databases">
        <title>Bank of Algae and Cyanobacteria of the Azores (BACA) strain genomes.</title>
        <authorList>
            <person name="Luz R."/>
            <person name="Cordeiro R."/>
            <person name="Fonseca A."/>
            <person name="Goncalves V."/>
        </authorList>
    </citation>
    <scope>NUCLEOTIDE SEQUENCE</scope>
    <source>
        <strain evidence="6">BACA0141</strain>
    </source>
</reference>
<keyword evidence="3" id="KW-0648">Protein biosynthesis</keyword>
<dbReference type="Gene3D" id="3.30.780.10">
    <property type="entry name" value="SUI1-like domain"/>
    <property type="match status" value="1"/>
</dbReference>
<comment type="caution">
    <text evidence="6">The sequence shown here is derived from an EMBL/GenBank/DDBJ whole genome shotgun (WGS) entry which is preliminary data.</text>
</comment>
<dbReference type="InterPro" id="IPR050318">
    <property type="entry name" value="DENR/SUI1_TIF"/>
</dbReference>
<feature type="region of interest" description="Disordered" evidence="4">
    <location>
        <begin position="17"/>
        <end position="50"/>
    </location>
</feature>
<dbReference type="Pfam" id="PF01253">
    <property type="entry name" value="SUI1"/>
    <property type="match status" value="1"/>
</dbReference>
<accession>A0AAW9PXN9</accession>
<dbReference type="InterPro" id="IPR036877">
    <property type="entry name" value="SUI1_dom_sf"/>
</dbReference>
<dbReference type="GO" id="GO:0003743">
    <property type="term" value="F:translation initiation factor activity"/>
    <property type="evidence" value="ECO:0007669"/>
    <property type="project" value="UniProtKB-KW"/>
</dbReference>
<proteinExistence type="inferred from homology"/>
<dbReference type="EMBL" id="JAZBJZ010000001">
    <property type="protein sequence ID" value="MEE3715213.1"/>
    <property type="molecule type" value="Genomic_DNA"/>
</dbReference>
<dbReference type="CDD" id="cd11567">
    <property type="entry name" value="YciH_like"/>
    <property type="match status" value="1"/>
</dbReference>
<keyword evidence="2" id="KW-0810">Translation regulation</keyword>
<dbReference type="NCBIfam" id="NF005669">
    <property type="entry name" value="PRK07451.1"/>
    <property type="match status" value="1"/>
</dbReference>
<comment type="similarity">
    <text evidence="1">Belongs to the SUI1 family.</text>
</comment>
<evidence type="ECO:0000313" key="6">
    <source>
        <dbReference type="EMBL" id="MEE3715213.1"/>
    </source>
</evidence>
<dbReference type="AlphaFoldDB" id="A0AAW9PXN9"/>
<dbReference type="SUPFAM" id="SSF55159">
    <property type="entry name" value="eIF1-like"/>
    <property type="match status" value="1"/>
</dbReference>
<evidence type="ECO:0000259" key="5">
    <source>
        <dbReference type="PROSITE" id="PS50296"/>
    </source>
</evidence>
<organism evidence="6 7">
    <name type="scientific">Tumidithrix elongata BACA0141</name>
    <dbReference type="NCBI Taxonomy" id="2716417"/>
    <lineage>
        <taxon>Bacteria</taxon>
        <taxon>Bacillati</taxon>
        <taxon>Cyanobacteriota</taxon>
        <taxon>Cyanophyceae</taxon>
        <taxon>Pseudanabaenales</taxon>
        <taxon>Pseudanabaenaceae</taxon>
        <taxon>Tumidithrix</taxon>
        <taxon>Tumidithrix elongata</taxon>
    </lineage>
</organism>
<gene>
    <name evidence="6" type="ORF">V2H45_00480</name>
</gene>
<evidence type="ECO:0000313" key="7">
    <source>
        <dbReference type="Proteomes" id="UP001333818"/>
    </source>
</evidence>
<dbReference type="PANTHER" id="PTHR12789">
    <property type="entry name" value="DENSITY-REGULATED PROTEIN HOMOLOG"/>
    <property type="match status" value="1"/>
</dbReference>
<dbReference type="GO" id="GO:0002188">
    <property type="term" value="P:translation reinitiation"/>
    <property type="evidence" value="ECO:0007669"/>
    <property type="project" value="TreeGrafter"/>
</dbReference>
<dbReference type="GO" id="GO:0003729">
    <property type="term" value="F:mRNA binding"/>
    <property type="evidence" value="ECO:0007669"/>
    <property type="project" value="TreeGrafter"/>
</dbReference>
<feature type="domain" description="SUI1" evidence="5">
    <location>
        <begin position="46"/>
        <end position="106"/>
    </location>
</feature>
<keyword evidence="7" id="KW-1185">Reference proteome</keyword>
<dbReference type="Proteomes" id="UP001333818">
    <property type="component" value="Unassembled WGS sequence"/>
</dbReference>
<keyword evidence="6" id="KW-0396">Initiation factor</keyword>
<dbReference type="RefSeq" id="WP_330481636.1">
    <property type="nucleotide sequence ID" value="NZ_JAZBJZ010000001.1"/>
</dbReference>
<dbReference type="GO" id="GO:0001731">
    <property type="term" value="P:formation of translation preinitiation complex"/>
    <property type="evidence" value="ECO:0007669"/>
    <property type="project" value="TreeGrafter"/>
</dbReference>
<evidence type="ECO:0000256" key="3">
    <source>
        <dbReference type="ARBA" id="ARBA00022917"/>
    </source>
</evidence>
<dbReference type="PANTHER" id="PTHR12789:SF0">
    <property type="entry name" value="DENSITY-REGULATED PROTEIN"/>
    <property type="match status" value="1"/>
</dbReference>
<dbReference type="PIRSF" id="PIRSF037511">
    <property type="entry name" value="Transl_init_SUI1_pro"/>
    <property type="match status" value="1"/>
</dbReference>
<dbReference type="InterPro" id="IPR001950">
    <property type="entry name" value="SUI1"/>
</dbReference>
<evidence type="ECO:0000256" key="2">
    <source>
        <dbReference type="ARBA" id="ARBA00022845"/>
    </source>
</evidence>